<dbReference type="EMBL" id="RZNY01000002">
    <property type="protein sequence ID" value="RUT48173.1"/>
    <property type="molecule type" value="Genomic_DNA"/>
</dbReference>
<comment type="caution">
    <text evidence="1">The sequence shown here is derived from an EMBL/GenBank/DDBJ whole genome shotgun (WGS) entry which is preliminary data.</text>
</comment>
<dbReference type="RefSeq" id="WP_127190593.1">
    <property type="nucleotide sequence ID" value="NZ_RZNY01000002.1"/>
</dbReference>
<evidence type="ECO:0000313" key="2">
    <source>
        <dbReference type="Proteomes" id="UP000279446"/>
    </source>
</evidence>
<reference evidence="1 2" key="1">
    <citation type="submission" date="2018-12" db="EMBL/GenBank/DDBJ databases">
        <authorList>
            <person name="Sun L."/>
            <person name="Chen Z."/>
        </authorList>
    </citation>
    <scope>NUCLEOTIDE SEQUENCE [LARGE SCALE GENOMIC DNA]</scope>
    <source>
        <strain evidence="1 2">DSM 15890</strain>
    </source>
</reference>
<evidence type="ECO:0000313" key="1">
    <source>
        <dbReference type="EMBL" id="RUT48173.1"/>
    </source>
</evidence>
<sequence>MRIIETKNDIVNLRRAEVLPSAFLIHVEDYFNQLRTELEDEAEHQFNLGENGFIVLLEMDDNVRDLRSTGLAAESGGLA</sequence>
<dbReference type="AlphaFoldDB" id="A0A3S1DYV0"/>
<gene>
    <name evidence="1" type="ORF">EJP82_03275</name>
</gene>
<dbReference type="Proteomes" id="UP000279446">
    <property type="component" value="Unassembled WGS sequence"/>
</dbReference>
<accession>A0A3S1DYV0</accession>
<keyword evidence="2" id="KW-1185">Reference proteome</keyword>
<protein>
    <submittedName>
        <fullName evidence="1">Uncharacterized protein</fullName>
    </submittedName>
</protein>
<dbReference type="OrthoDB" id="2469976at2"/>
<name>A0A3S1DYV0_9BACL</name>
<proteinExistence type="predicted"/>
<organism evidence="1 2">
    <name type="scientific">Paenibacillus anaericanus</name>
    <dbReference type="NCBI Taxonomy" id="170367"/>
    <lineage>
        <taxon>Bacteria</taxon>
        <taxon>Bacillati</taxon>
        <taxon>Bacillota</taxon>
        <taxon>Bacilli</taxon>
        <taxon>Bacillales</taxon>
        <taxon>Paenibacillaceae</taxon>
        <taxon>Paenibacillus</taxon>
    </lineage>
</organism>